<evidence type="ECO:0000259" key="2">
    <source>
        <dbReference type="Pfam" id="PF12175"/>
    </source>
</evidence>
<dbReference type="EMBL" id="KR820242">
    <property type="protein sequence ID" value="AKS10630.1"/>
    <property type="molecule type" value="Genomic_DNA"/>
</dbReference>
<dbReference type="InterPro" id="IPR037251">
    <property type="entry name" value="WSSV_Vp28_sf"/>
</dbReference>
<organism evidence="3">
    <name type="scientific">Metopaulias depressus WSSV-like virus</name>
    <dbReference type="NCBI Taxonomy" id="1675544"/>
    <lineage>
        <taxon>Viruses</taxon>
        <taxon>Viruses incertae sedis</taxon>
        <taxon>Naldaviricetes</taxon>
        <taxon>Nimaviridae</taxon>
        <taxon>Whispovirus</taxon>
    </lineage>
</organism>
<feature type="domain" description="White spot syndrome virus structural envelope protein Vp28" evidence="2">
    <location>
        <begin position="1"/>
        <end position="142"/>
    </location>
</feature>
<keyword evidence="1" id="KW-0812">Transmembrane</keyword>
<keyword evidence="1" id="KW-0472">Membrane</keyword>
<dbReference type="Gene3D" id="2.60.40.2770">
    <property type="entry name" value="WSSV envelope protein-like"/>
    <property type="match status" value="1"/>
</dbReference>
<proteinExistence type="predicted"/>
<accession>A0A0K0VL94</accession>
<protein>
    <submittedName>
        <fullName evidence="3">Wsv311-like protein</fullName>
    </submittedName>
</protein>
<sequence length="197" mass="21362">MNFSSLTALDIAVLVVLAISLIAVITVIFLLMSVNKKLYTEADLNRDATVRFKATRNSASAIIVDESRRNTHFGIISFVNGKTDDQMKDIDADIVVNGTPAAVSFTGLSKATNGTLKILNNTDADLTIANLTFFPGNTIGQSSFTVDTLMNTVFRHDLLVKGKITVCDFAIKMANPKEGQMNVDLTLSRNKTIALET</sequence>
<dbReference type="InterPro" id="IPR022004">
    <property type="entry name" value="WSSV_Vp28"/>
</dbReference>
<evidence type="ECO:0000313" key="3">
    <source>
        <dbReference type="EMBL" id="AKS10630.1"/>
    </source>
</evidence>
<evidence type="ECO:0000256" key="1">
    <source>
        <dbReference type="SAM" id="Phobius"/>
    </source>
</evidence>
<reference evidence="3" key="1">
    <citation type="journal article" date="2015" name="BMC Evol. Biol.">
        <title>Characterization of fossilized relatives of the White Spot Syndrome Virus in genomes of decapod crustaceans.</title>
        <authorList>
            <person name="Rozenberg A."/>
            <person name="Brand P."/>
            <person name="Rivera N."/>
            <person name="Leese F."/>
            <person name="Schubart C.D."/>
        </authorList>
    </citation>
    <scope>NUCLEOTIDE SEQUENCE</scope>
    <source>
        <strain evidence="3">747*9</strain>
    </source>
</reference>
<keyword evidence="1" id="KW-1133">Transmembrane helix</keyword>
<dbReference type="Pfam" id="PF12175">
    <property type="entry name" value="WSS_VP"/>
    <property type="match status" value="1"/>
</dbReference>
<name>A0A0K0VL94_9VIRU</name>
<feature type="transmembrane region" description="Helical" evidence="1">
    <location>
        <begin position="6"/>
        <end position="31"/>
    </location>
</feature>
<dbReference type="SUPFAM" id="SSF158974">
    <property type="entry name" value="WSSV envelope protein-like"/>
    <property type="match status" value="1"/>
</dbReference>